<evidence type="ECO:0000313" key="1">
    <source>
        <dbReference type="EMBL" id="MPC36579.1"/>
    </source>
</evidence>
<protein>
    <submittedName>
        <fullName evidence="1">Uncharacterized protein</fullName>
    </submittedName>
</protein>
<proteinExistence type="predicted"/>
<comment type="caution">
    <text evidence="1">The sequence shown here is derived from an EMBL/GenBank/DDBJ whole genome shotgun (WGS) entry which is preliminary data.</text>
</comment>
<gene>
    <name evidence="1" type="ORF">E2C01_030041</name>
</gene>
<dbReference type="Proteomes" id="UP000324222">
    <property type="component" value="Unassembled WGS sequence"/>
</dbReference>
<evidence type="ECO:0000313" key="2">
    <source>
        <dbReference type="Proteomes" id="UP000324222"/>
    </source>
</evidence>
<dbReference type="AlphaFoldDB" id="A0A5B7EU38"/>
<organism evidence="1 2">
    <name type="scientific">Portunus trituberculatus</name>
    <name type="common">Swimming crab</name>
    <name type="synonym">Neptunus trituberculatus</name>
    <dbReference type="NCBI Taxonomy" id="210409"/>
    <lineage>
        <taxon>Eukaryota</taxon>
        <taxon>Metazoa</taxon>
        <taxon>Ecdysozoa</taxon>
        <taxon>Arthropoda</taxon>
        <taxon>Crustacea</taxon>
        <taxon>Multicrustacea</taxon>
        <taxon>Malacostraca</taxon>
        <taxon>Eumalacostraca</taxon>
        <taxon>Eucarida</taxon>
        <taxon>Decapoda</taxon>
        <taxon>Pleocyemata</taxon>
        <taxon>Brachyura</taxon>
        <taxon>Eubrachyura</taxon>
        <taxon>Portunoidea</taxon>
        <taxon>Portunidae</taxon>
        <taxon>Portuninae</taxon>
        <taxon>Portunus</taxon>
    </lineage>
</organism>
<dbReference type="EMBL" id="VSRR010003550">
    <property type="protein sequence ID" value="MPC36579.1"/>
    <property type="molecule type" value="Genomic_DNA"/>
</dbReference>
<reference evidence="1 2" key="1">
    <citation type="submission" date="2019-05" db="EMBL/GenBank/DDBJ databases">
        <title>Another draft genome of Portunus trituberculatus and its Hox gene families provides insights of decapod evolution.</title>
        <authorList>
            <person name="Jeong J.-H."/>
            <person name="Song I."/>
            <person name="Kim S."/>
            <person name="Choi T."/>
            <person name="Kim D."/>
            <person name="Ryu S."/>
            <person name="Kim W."/>
        </authorList>
    </citation>
    <scope>NUCLEOTIDE SEQUENCE [LARGE SCALE GENOMIC DNA]</scope>
    <source>
        <tissue evidence="1">Muscle</tissue>
    </source>
</reference>
<name>A0A5B7EU38_PORTR</name>
<keyword evidence="2" id="KW-1185">Reference proteome</keyword>
<sequence>MRKEAFTQVSWGWCFEGAVRWTLQVSCKDEGARHLLPDRGVKEVMSASMLTSAGMEASAVASKLSTSLSYIILRERERERESVAVSHWDTKEGRAAQVSGELASCCLVQESGEEVWSARSHTISNNKWLQILLTPNFAIL</sequence>
<accession>A0A5B7EU38</accession>